<protein>
    <submittedName>
        <fullName evidence="4">DUF4377 domain-containing protein</fullName>
    </submittedName>
</protein>
<sequence length="257" mass="28214">MKLKYLAIALFPLALAACQSSDIQKVGDLAVSVLQQQNADQTLASYQWSTDTGAPKPLVLNFGSEGRLSISTSCNTMGGSWKVAGNQIVTGSMMSTQMACPDAAMKQERLAVSIFQSSKVPFVLNLNDADQPTLTVTAADGKQYVFTGKMTPETKYQTQGETIFLEISPETKKCVGVAPQTCLQVREIKYAENGVKTQVDKDWTLFYSGIEGYTHNPAERQVVRIKRYEIKNPAADQSKYAYVQDMIIEREAVKGSL</sequence>
<keyword evidence="1" id="KW-0732">Signal</keyword>
<dbReference type="Pfam" id="PF03724">
    <property type="entry name" value="META"/>
    <property type="match status" value="1"/>
</dbReference>
<feature type="domain" description="DUF4377" evidence="3">
    <location>
        <begin position="167"/>
        <end position="250"/>
    </location>
</feature>
<dbReference type="InterPro" id="IPR038670">
    <property type="entry name" value="HslJ-like_sf"/>
</dbReference>
<dbReference type="RefSeq" id="WP_130147753.1">
    <property type="nucleotide sequence ID" value="NZ_SGSU01000019.1"/>
</dbReference>
<dbReference type="InterPro" id="IPR005184">
    <property type="entry name" value="DUF306_Meta_HslJ"/>
</dbReference>
<dbReference type="STRING" id="202951.GCA_001485025_00221"/>
<evidence type="ECO:0000313" key="5">
    <source>
        <dbReference type="Proteomes" id="UP000293483"/>
    </source>
</evidence>
<evidence type="ECO:0000259" key="2">
    <source>
        <dbReference type="Pfam" id="PF03724"/>
    </source>
</evidence>
<evidence type="ECO:0000313" key="4">
    <source>
        <dbReference type="EMBL" id="RZG64939.1"/>
    </source>
</evidence>
<dbReference type="Proteomes" id="UP000293483">
    <property type="component" value="Unassembled WGS sequence"/>
</dbReference>
<reference evidence="4 5" key="1">
    <citation type="submission" date="2019-02" db="EMBL/GenBank/DDBJ databases">
        <title>The Batch Genome Submission of Acinetobacter spp. strains.</title>
        <authorList>
            <person name="Qin J."/>
            <person name="Hu Y."/>
            <person name="Ye H."/>
            <person name="Wei L."/>
            <person name="Feng Y."/>
            <person name="Zong Z."/>
        </authorList>
    </citation>
    <scope>NUCLEOTIDE SEQUENCE [LARGE SCALE GENOMIC DNA]</scope>
    <source>
        <strain evidence="4 5">WCHABo060081</strain>
    </source>
</reference>
<evidence type="ECO:0000256" key="1">
    <source>
        <dbReference type="SAM" id="SignalP"/>
    </source>
</evidence>
<gene>
    <name evidence="4" type="ORF">EXE25_15320</name>
</gene>
<dbReference type="PANTHER" id="PTHR35535">
    <property type="entry name" value="HEAT SHOCK PROTEIN HSLJ"/>
    <property type="match status" value="1"/>
</dbReference>
<dbReference type="Pfam" id="PF14302">
    <property type="entry name" value="DUF4377"/>
    <property type="match status" value="1"/>
</dbReference>
<feature type="signal peptide" evidence="1">
    <location>
        <begin position="1"/>
        <end position="16"/>
    </location>
</feature>
<dbReference type="EMBL" id="SGSU01000019">
    <property type="protein sequence ID" value="RZG64939.1"/>
    <property type="molecule type" value="Genomic_DNA"/>
</dbReference>
<name>A0A4Q7AWR5_9GAMM</name>
<comment type="caution">
    <text evidence="4">The sequence shown here is derived from an EMBL/GenBank/DDBJ whole genome shotgun (WGS) entry which is preliminary data.</text>
</comment>
<evidence type="ECO:0000259" key="3">
    <source>
        <dbReference type="Pfam" id="PF14302"/>
    </source>
</evidence>
<dbReference type="InterPro" id="IPR025485">
    <property type="entry name" value="DUF4377"/>
</dbReference>
<dbReference type="InterPro" id="IPR053147">
    <property type="entry name" value="Hsp_HslJ-like"/>
</dbReference>
<organism evidence="4 5">
    <name type="scientific">Acinetobacter bouvetii</name>
    <dbReference type="NCBI Taxonomy" id="202951"/>
    <lineage>
        <taxon>Bacteria</taxon>
        <taxon>Pseudomonadati</taxon>
        <taxon>Pseudomonadota</taxon>
        <taxon>Gammaproteobacteria</taxon>
        <taxon>Moraxellales</taxon>
        <taxon>Moraxellaceae</taxon>
        <taxon>Acinetobacter</taxon>
    </lineage>
</organism>
<dbReference type="Gene3D" id="2.40.128.270">
    <property type="match status" value="1"/>
</dbReference>
<feature type="chain" id="PRO_5020737702" evidence="1">
    <location>
        <begin position="17"/>
        <end position="257"/>
    </location>
</feature>
<proteinExistence type="predicted"/>
<dbReference type="PANTHER" id="PTHR35535:SF2">
    <property type="entry name" value="DUF306 DOMAIN-CONTAINING PROTEIN"/>
    <property type="match status" value="1"/>
</dbReference>
<feature type="domain" description="DUF306" evidence="2">
    <location>
        <begin position="53"/>
        <end position="143"/>
    </location>
</feature>
<dbReference type="AlphaFoldDB" id="A0A4Q7AWR5"/>
<dbReference type="PROSITE" id="PS51257">
    <property type="entry name" value="PROKAR_LIPOPROTEIN"/>
    <property type="match status" value="1"/>
</dbReference>
<accession>A0A4Q7AWR5</accession>